<dbReference type="InterPro" id="IPR045442">
    <property type="entry name" value="DUF6505"/>
</dbReference>
<dbReference type="Pfam" id="PF20115">
    <property type="entry name" value="DUF6505"/>
    <property type="match status" value="1"/>
</dbReference>
<dbReference type="EMBL" id="OBML01000004">
    <property type="protein sequence ID" value="SOC04242.1"/>
    <property type="molecule type" value="Genomic_DNA"/>
</dbReference>
<name>A0A285S9H5_9HYPH</name>
<dbReference type="Proteomes" id="UP000219331">
    <property type="component" value="Unassembled WGS sequence"/>
</dbReference>
<accession>A0A285S9H5</accession>
<proteinExistence type="predicted"/>
<evidence type="ECO:0000313" key="1">
    <source>
        <dbReference type="EMBL" id="SOC04242.1"/>
    </source>
</evidence>
<protein>
    <submittedName>
        <fullName evidence="1">Uncharacterized protein</fullName>
    </submittedName>
</protein>
<evidence type="ECO:0000313" key="2">
    <source>
        <dbReference type="Proteomes" id="UP000219331"/>
    </source>
</evidence>
<reference evidence="1 2" key="1">
    <citation type="submission" date="2017-08" db="EMBL/GenBank/DDBJ databases">
        <authorList>
            <person name="de Groot N.N."/>
        </authorList>
    </citation>
    <scope>NUCLEOTIDE SEQUENCE [LARGE SCALE GENOMIC DNA]</scope>
    <source>
        <strain evidence="1 2">USBA 352</strain>
    </source>
</reference>
<keyword evidence="2" id="KW-1185">Reference proteome</keyword>
<dbReference type="RefSeq" id="WP_067214657.1">
    <property type="nucleotide sequence ID" value="NZ_MBQE01000001.1"/>
</dbReference>
<gene>
    <name evidence="1" type="ORF">SAMN05421512_104349</name>
</gene>
<dbReference type="AlphaFoldDB" id="A0A285S9H5"/>
<sequence length="162" mass="17897">MTRLLKAIRLDVSDTKVFPLAAEAGDWVIPGTFAFRAYTDEGLTGKLRQAFVSGFLSLENFGWSTLATPAEISDEDRERLLTKLCEHFVEEHGAPSIEAARPVAEAELNDTAEIASELDLNALLAISREIDEDDGTIRESFHLVTPPGDAPHTRIWDVTEDE</sequence>
<dbReference type="OrthoDB" id="7355897at2"/>
<dbReference type="STRING" id="538381.GCA_001696535_00045"/>
<organism evidence="1 2">
    <name type="scientific">Stappia indica</name>
    <dbReference type="NCBI Taxonomy" id="538381"/>
    <lineage>
        <taxon>Bacteria</taxon>
        <taxon>Pseudomonadati</taxon>
        <taxon>Pseudomonadota</taxon>
        <taxon>Alphaproteobacteria</taxon>
        <taxon>Hyphomicrobiales</taxon>
        <taxon>Stappiaceae</taxon>
        <taxon>Stappia</taxon>
    </lineage>
</organism>